<sequence length="210" mass="23273">MKKQGRRWISLLALGSQKRHIGIVRMQHRVLAAFIAFEGEADGNATATIWRLCGGIEDRLGRSVPAYMIPTAYITVDEIPMTATGKKDRRRLRAMGEAMTLQQLAAMNPSRVARRAPTTEKEKRLQRLWARVLGIDANSIGLDDSFLRIGGDSIGAMRLVAAAREEGLSLTVAEVFRQPTLEDLARNISHGDYTSFHSYTPLSMVSASFD</sequence>
<dbReference type="Proteomes" id="UP000076863">
    <property type="component" value="Unassembled WGS sequence"/>
</dbReference>
<dbReference type="InterPro" id="IPR006162">
    <property type="entry name" value="Ppantetheine_attach_site"/>
</dbReference>
<evidence type="ECO:0000256" key="1">
    <source>
        <dbReference type="ARBA" id="ARBA00022450"/>
    </source>
</evidence>
<evidence type="ECO:0000259" key="4">
    <source>
        <dbReference type="PROSITE" id="PS50075"/>
    </source>
</evidence>
<reference evidence="5 6" key="1">
    <citation type="journal article" date="2016" name="Genome Biol. Evol.">
        <title>Divergent and convergent evolution of fungal pathogenicity.</title>
        <authorList>
            <person name="Shang Y."/>
            <person name="Xiao G."/>
            <person name="Zheng P."/>
            <person name="Cen K."/>
            <person name="Zhan S."/>
            <person name="Wang C."/>
        </authorList>
    </citation>
    <scope>NUCLEOTIDE SEQUENCE [LARGE SCALE GENOMIC DNA]</scope>
    <source>
        <strain evidence="5 6">RCEF 3172</strain>
    </source>
</reference>
<dbReference type="InterPro" id="IPR036736">
    <property type="entry name" value="ACP-like_sf"/>
</dbReference>
<dbReference type="GO" id="GO:0005737">
    <property type="term" value="C:cytoplasm"/>
    <property type="evidence" value="ECO:0007669"/>
    <property type="project" value="TreeGrafter"/>
</dbReference>
<dbReference type="GO" id="GO:0016874">
    <property type="term" value="F:ligase activity"/>
    <property type="evidence" value="ECO:0007669"/>
    <property type="project" value="UniProtKB-KW"/>
</dbReference>
<protein>
    <submittedName>
        <fullName evidence="5">Nonribosomal peptide synthase</fullName>
    </submittedName>
</protein>
<dbReference type="PROSITE" id="PS50075">
    <property type="entry name" value="CARRIER"/>
    <property type="match status" value="1"/>
</dbReference>
<gene>
    <name evidence="5" type="ORF">BBO_00006</name>
</gene>
<dbReference type="GO" id="GO:0031177">
    <property type="term" value="F:phosphopantetheine binding"/>
    <property type="evidence" value="ECO:0007669"/>
    <property type="project" value="InterPro"/>
</dbReference>
<evidence type="ECO:0000256" key="3">
    <source>
        <dbReference type="ARBA" id="ARBA00022598"/>
    </source>
</evidence>
<dbReference type="GO" id="GO:0043041">
    <property type="term" value="P:amino acid activation for nonribosomal peptide biosynthetic process"/>
    <property type="evidence" value="ECO:0007669"/>
    <property type="project" value="TreeGrafter"/>
</dbReference>
<feature type="domain" description="Carrier" evidence="4">
    <location>
        <begin position="116"/>
        <end position="192"/>
    </location>
</feature>
<keyword evidence="6" id="KW-1185">Reference proteome</keyword>
<dbReference type="Gene3D" id="1.10.1200.10">
    <property type="entry name" value="ACP-like"/>
    <property type="match status" value="1"/>
</dbReference>
<organism evidence="5 6">
    <name type="scientific">Beauveria brongniartii RCEF 3172</name>
    <dbReference type="NCBI Taxonomy" id="1081107"/>
    <lineage>
        <taxon>Eukaryota</taxon>
        <taxon>Fungi</taxon>
        <taxon>Dikarya</taxon>
        <taxon>Ascomycota</taxon>
        <taxon>Pezizomycotina</taxon>
        <taxon>Sordariomycetes</taxon>
        <taxon>Hypocreomycetidae</taxon>
        <taxon>Hypocreales</taxon>
        <taxon>Cordycipitaceae</taxon>
        <taxon>Beauveria</taxon>
        <taxon>Beauveria brongniartii</taxon>
    </lineage>
</organism>
<accession>A0A162I4F2</accession>
<dbReference type="EMBL" id="AZHA01000001">
    <property type="protein sequence ID" value="OAA52165.1"/>
    <property type="molecule type" value="Genomic_DNA"/>
</dbReference>
<dbReference type="PANTHER" id="PTHR45527:SF1">
    <property type="entry name" value="FATTY ACID SYNTHASE"/>
    <property type="match status" value="1"/>
</dbReference>
<evidence type="ECO:0000256" key="2">
    <source>
        <dbReference type="ARBA" id="ARBA00022553"/>
    </source>
</evidence>
<keyword evidence="1" id="KW-0596">Phosphopantetheine</keyword>
<dbReference type="GO" id="GO:0044550">
    <property type="term" value="P:secondary metabolite biosynthetic process"/>
    <property type="evidence" value="ECO:0007669"/>
    <property type="project" value="TreeGrafter"/>
</dbReference>
<proteinExistence type="predicted"/>
<dbReference type="AlphaFoldDB" id="A0A162I4F2"/>
<dbReference type="Pfam" id="PF00550">
    <property type="entry name" value="PP-binding"/>
    <property type="match status" value="1"/>
</dbReference>
<dbReference type="PANTHER" id="PTHR45527">
    <property type="entry name" value="NONRIBOSOMAL PEPTIDE SYNTHETASE"/>
    <property type="match status" value="1"/>
</dbReference>
<evidence type="ECO:0000313" key="6">
    <source>
        <dbReference type="Proteomes" id="UP000076863"/>
    </source>
</evidence>
<dbReference type="InterPro" id="IPR020806">
    <property type="entry name" value="PKS_PP-bd"/>
</dbReference>
<dbReference type="Gene3D" id="3.30.300.30">
    <property type="match status" value="1"/>
</dbReference>
<dbReference type="SUPFAM" id="SSF47336">
    <property type="entry name" value="ACP-like"/>
    <property type="match status" value="1"/>
</dbReference>
<dbReference type="OrthoDB" id="5153761at2759"/>
<name>A0A162I4F2_9HYPO</name>
<dbReference type="InterPro" id="IPR045851">
    <property type="entry name" value="AMP-bd_C_sf"/>
</dbReference>
<keyword evidence="2" id="KW-0597">Phosphoprotein</keyword>
<dbReference type="PROSITE" id="PS00012">
    <property type="entry name" value="PHOSPHOPANTETHEINE"/>
    <property type="match status" value="1"/>
</dbReference>
<comment type="caution">
    <text evidence="5">The sequence shown here is derived from an EMBL/GenBank/DDBJ whole genome shotgun (WGS) entry which is preliminary data.</text>
</comment>
<dbReference type="SMART" id="SM00823">
    <property type="entry name" value="PKS_PP"/>
    <property type="match status" value="1"/>
</dbReference>
<dbReference type="FunFam" id="1.10.1200.10:FF:000028">
    <property type="entry name" value="Nonribosomal peptide synthetase 13"/>
    <property type="match status" value="1"/>
</dbReference>
<dbReference type="SUPFAM" id="SSF56801">
    <property type="entry name" value="Acetyl-CoA synthetase-like"/>
    <property type="match status" value="1"/>
</dbReference>
<evidence type="ECO:0000313" key="5">
    <source>
        <dbReference type="EMBL" id="OAA52165.1"/>
    </source>
</evidence>
<keyword evidence="3" id="KW-0436">Ligase</keyword>
<dbReference type="InterPro" id="IPR009081">
    <property type="entry name" value="PP-bd_ACP"/>
</dbReference>